<dbReference type="Proteomes" id="UP000711736">
    <property type="component" value="Unassembled WGS sequence"/>
</dbReference>
<sequence>MTDFTSDWCIPIRAIIIVSVRHGVGVWFCDGGVMCSYSIDRNGWLPRNRGSIIVLVFVMLCGVLGILLVRPGTTADVWAHVYRVDAMLNGDVLARPVRATSDYHHDAMRNMGGWVSGDVIAFSLVNDRDYVSGLVDPVSITTCYGRRCEVPFNNTAVYPPFAYLPQLAAFAVGRLLRSSTTIQFYLAEILQLGVYFASVCACLRLLSGNVLRWFRWLAGLLAVWMAMPFSFMFSPDSTLAALSLPLACLMVRCVEGNRFSAKDCVVLVSISGIITLAKFAYAPFLLMVLLPMAVYRRMDIRSRLILIGGCAISVLLLLAWVSVGTGFATNPSRVSYVEVVRRRQELLAAPQLFLLRMLYSVIRLQGWSWWEPPLLLLFWTLSIMALTLTVIAWRKNRRCLLFWLTAWVAAAGCVMLIYVAVWMQFTLDGQQGVIGINSRYFLPLVPLLAMQCAAALQSIRQDIVNKPVTSVLRSPAP</sequence>
<dbReference type="InterPro" id="IPR018674">
    <property type="entry name" value="DUF2142_membrane"/>
</dbReference>
<feature type="transmembrane region" description="Helical" evidence="1">
    <location>
        <begin position="400"/>
        <end position="420"/>
    </location>
</feature>
<dbReference type="RefSeq" id="WP_214377083.1">
    <property type="nucleotide sequence ID" value="NZ_JAFEJU010000011.1"/>
</dbReference>
<organism evidence="2 3">
    <name type="scientific">Bifidobacterium colobi</name>
    <dbReference type="NCBI Taxonomy" id="2809026"/>
    <lineage>
        <taxon>Bacteria</taxon>
        <taxon>Bacillati</taxon>
        <taxon>Actinomycetota</taxon>
        <taxon>Actinomycetes</taxon>
        <taxon>Bifidobacteriales</taxon>
        <taxon>Bifidobacteriaceae</taxon>
        <taxon>Bifidobacterium</taxon>
    </lineage>
</organism>
<evidence type="ECO:0000313" key="3">
    <source>
        <dbReference type="Proteomes" id="UP000711736"/>
    </source>
</evidence>
<feature type="transmembrane region" description="Helical" evidence="1">
    <location>
        <begin position="374"/>
        <end position="393"/>
    </location>
</feature>
<keyword evidence="3" id="KW-1185">Reference proteome</keyword>
<feature type="transmembrane region" description="Helical" evidence="1">
    <location>
        <begin position="184"/>
        <end position="206"/>
    </location>
</feature>
<feature type="transmembrane region" description="Helical" evidence="1">
    <location>
        <begin position="266"/>
        <end position="292"/>
    </location>
</feature>
<name>A0ABS5UZN2_9BIFI</name>
<gene>
    <name evidence="2" type="ORF">JS530_10440</name>
</gene>
<evidence type="ECO:0000256" key="1">
    <source>
        <dbReference type="SAM" id="Phobius"/>
    </source>
</evidence>
<dbReference type="Pfam" id="PF09913">
    <property type="entry name" value="DUF2142"/>
    <property type="match status" value="1"/>
</dbReference>
<proteinExistence type="predicted"/>
<dbReference type="EMBL" id="JAFEJU010000011">
    <property type="protein sequence ID" value="MBT1175906.1"/>
    <property type="molecule type" value="Genomic_DNA"/>
</dbReference>
<evidence type="ECO:0000313" key="2">
    <source>
        <dbReference type="EMBL" id="MBT1175906.1"/>
    </source>
</evidence>
<keyword evidence="1" id="KW-1133">Transmembrane helix</keyword>
<feature type="transmembrane region" description="Helical" evidence="1">
    <location>
        <begin position="51"/>
        <end position="69"/>
    </location>
</feature>
<protein>
    <submittedName>
        <fullName evidence="2">DUF2142 domain-containing protein</fullName>
    </submittedName>
</protein>
<keyword evidence="1" id="KW-0812">Transmembrane</keyword>
<accession>A0ABS5UZN2</accession>
<reference evidence="2 3" key="1">
    <citation type="journal article" date="2021" name="Environ. Microbiol.">
        <title>Genetic insights into the dark matter of the mammalian gut microbiota through targeted genome reconstruction.</title>
        <authorList>
            <person name="Lugli G.A."/>
            <person name="Alessandri G."/>
            <person name="Milani C."/>
            <person name="Viappiani A."/>
            <person name="Fontana F."/>
            <person name="Tarracchini C."/>
            <person name="Mancabelli L."/>
            <person name="Argentini C."/>
            <person name="Ruiz L."/>
            <person name="Margolles A."/>
            <person name="van Sinderen D."/>
            <person name="Turroni F."/>
            <person name="Ventura M."/>
        </authorList>
    </citation>
    <scope>NUCLEOTIDE SEQUENCE [LARGE SCALE GENOMIC DNA]</scope>
    <source>
        <strain evidence="2 3">LC6</strain>
    </source>
</reference>
<keyword evidence="1" id="KW-0472">Membrane</keyword>
<feature type="transmembrane region" description="Helical" evidence="1">
    <location>
        <begin position="213"/>
        <end position="231"/>
    </location>
</feature>
<comment type="caution">
    <text evidence="2">The sequence shown here is derived from an EMBL/GenBank/DDBJ whole genome shotgun (WGS) entry which is preliminary data.</text>
</comment>
<feature type="transmembrane region" description="Helical" evidence="1">
    <location>
        <begin position="304"/>
        <end position="325"/>
    </location>
</feature>